<proteinExistence type="predicted"/>
<feature type="domain" description="AraC effector-binding" evidence="1">
    <location>
        <begin position="4"/>
        <end position="163"/>
    </location>
</feature>
<dbReference type="PANTHER" id="PTHR40055:SF1">
    <property type="entry name" value="TRANSCRIPTIONAL REGULATOR YGIV-RELATED"/>
    <property type="match status" value="1"/>
</dbReference>
<dbReference type="SMART" id="SM00871">
    <property type="entry name" value="AraC_E_bind"/>
    <property type="match status" value="1"/>
</dbReference>
<evidence type="ECO:0000313" key="2">
    <source>
        <dbReference type="EMBL" id="MBR1369572.1"/>
    </source>
</evidence>
<dbReference type="SUPFAM" id="SSF55136">
    <property type="entry name" value="Probable bacterial effector-binding domain"/>
    <property type="match status" value="1"/>
</dbReference>
<dbReference type="Proteomes" id="UP000730161">
    <property type="component" value="Unassembled WGS sequence"/>
</dbReference>
<name>A0A8J7WAW0_9EURY</name>
<accession>A0A8J7WAW0</accession>
<evidence type="ECO:0000313" key="3">
    <source>
        <dbReference type="Proteomes" id="UP000730161"/>
    </source>
</evidence>
<organism evidence="2 3">
    <name type="scientific">Methanocalculus chunghsingensis</name>
    <dbReference type="NCBI Taxonomy" id="156457"/>
    <lineage>
        <taxon>Archaea</taxon>
        <taxon>Methanobacteriati</taxon>
        <taxon>Methanobacteriota</taxon>
        <taxon>Stenosarchaea group</taxon>
        <taxon>Methanomicrobia</taxon>
        <taxon>Methanomicrobiales</taxon>
        <taxon>Methanocalculaceae</taxon>
        <taxon>Methanocalculus</taxon>
    </lineage>
</organism>
<dbReference type="InterPro" id="IPR010499">
    <property type="entry name" value="AraC_E-bd"/>
</dbReference>
<gene>
    <name evidence="2" type="ORF">RJ53_08755</name>
</gene>
<dbReference type="EMBL" id="JWHL01000014">
    <property type="protein sequence ID" value="MBR1369572.1"/>
    <property type="molecule type" value="Genomic_DNA"/>
</dbReference>
<dbReference type="AlphaFoldDB" id="A0A8J7WAW0"/>
<dbReference type="InterPro" id="IPR011256">
    <property type="entry name" value="Reg_factor_effector_dom_sf"/>
</dbReference>
<dbReference type="InterPro" id="IPR050908">
    <property type="entry name" value="SmbC-like"/>
</dbReference>
<dbReference type="Gene3D" id="3.20.80.10">
    <property type="entry name" value="Regulatory factor, effector binding domain"/>
    <property type="match status" value="1"/>
</dbReference>
<dbReference type="PANTHER" id="PTHR40055">
    <property type="entry name" value="TRANSCRIPTIONAL REGULATOR YGIV-RELATED"/>
    <property type="match status" value="1"/>
</dbReference>
<sequence length="163" mass="18236">MNLSAPHVQDIDPKEVVYVSFVGNYIGNTSVFEKLFGTLCGWAGDKQLFGPETRLLSAYYDDPDTTPPEELRVDVCMTIPPGIEIPLDGEIQRQTLPGGKYAVMQAELTGPEEYSPAWYAIAGWINENNLELDLSRPGYEIYLNSPDEDPEKLHRVEICLALK</sequence>
<reference evidence="2" key="1">
    <citation type="submission" date="2014-12" db="EMBL/GenBank/DDBJ databases">
        <authorList>
            <person name="Huang H.-H."/>
            <person name="Chen S.-C."/>
            <person name="Lai M.-C."/>
        </authorList>
    </citation>
    <scope>NUCLEOTIDE SEQUENCE</scope>
    <source>
        <strain evidence="2">K1F9705b</strain>
    </source>
</reference>
<dbReference type="Pfam" id="PF06445">
    <property type="entry name" value="GyrI-like"/>
    <property type="match status" value="1"/>
</dbReference>
<dbReference type="InterPro" id="IPR029442">
    <property type="entry name" value="GyrI-like"/>
</dbReference>
<keyword evidence="3" id="KW-1185">Reference proteome</keyword>
<comment type="caution">
    <text evidence="2">The sequence shown here is derived from an EMBL/GenBank/DDBJ whole genome shotgun (WGS) entry which is preliminary data.</text>
</comment>
<protein>
    <submittedName>
        <fullName evidence="2">Transcriptional regulator</fullName>
    </submittedName>
</protein>
<evidence type="ECO:0000259" key="1">
    <source>
        <dbReference type="SMART" id="SM00871"/>
    </source>
</evidence>
<dbReference type="OrthoDB" id="140152at2157"/>
<dbReference type="RefSeq" id="WP_211531283.1">
    <property type="nucleotide sequence ID" value="NZ_JWHL01000014.1"/>
</dbReference>